<keyword evidence="2" id="KW-1133">Transmembrane helix</keyword>
<feature type="transmembrane region" description="Helical" evidence="2">
    <location>
        <begin position="64"/>
        <end position="84"/>
    </location>
</feature>
<feature type="compositionally biased region" description="Basic and acidic residues" evidence="1">
    <location>
        <begin position="225"/>
        <end position="259"/>
    </location>
</feature>
<feature type="region of interest" description="Disordered" evidence="1">
    <location>
        <begin position="225"/>
        <end position="267"/>
    </location>
</feature>
<feature type="transmembrane region" description="Helical" evidence="2">
    <location>
        <begin position="96"/>
        <end position="121"/>
    </location>
</feature>
<keyword evidence="2" id="KW-0812">Transmembrane</keyword>
<dbReference type="PANTHER" id="PTHR31735:SF1">
    <property type="entry name" value="VACUOLAR MEMBRANE PROTEIN YPL162C"/>
    <property type="match status" value="1"/>
</dbReference>
<dbReference type="AlphaFoldDB" id="A0A7S2YKT1"/>
<organism evidence="3">
    <name type="scientific">Entomoneis paludosa</name>
    <dbReference type="NCBI Taxonomy" id="265537"/>
    <lineage>
        <taxon>Eukaryota</taxon>
        <taxon>Sar</taxon>
        <taxon>Stramenopiles</taxon>
        <taxon>Ochrophyta</taxon>
        <taxon>Bacillariophyta</taxon>
        <taxon>Bacillariophyceae</taxon>
        <taxon>Bacillariophycidae</taxon>
        <taxon>Entomoneidaceae</taxon>
        <taxon>Entomoneis</taxon>
    </lineage>
</organism>
<protein>
    <submittedName>
        <fullName evidence="3">Uncharacterized protein</fullName>
    </submittedName>
</protein>
<accession>A0A7S2YKT1</accession>
<reference evidence="3" key="1">
    <citation type="submission" date="2021-01" db="EMBL/GenBank/DDBJ databases">
        <authorList>
            <person name="Corre E."/>
            <person name="Pelletier E."/>
            <person name="Niang G."/>
            <person name="Scheremetjew M."/>
            <person name="Finn R."/>
            <person name="Kale V."/>
            <person name="Holt S."/>
            <person name="Cochrane G."/>
            <person name="Meng A."/>
            <person name="Brown T."/>
            <person name="Cohen L."/>
        </authorList>
    </citation>
    <scope>NUCLEOTIDE SEQUENCE</scope>
    <source>
        <strain evidence="3">CCMP125</strain>
    </source>
</reference>
<dbReference type="EMBL" id="HBHT01029872">
    <property type="protein sequence ID" value="CAD9981441.1"/>
    <property type="molecule type" value="Transcribed_RNA"/>
</dbReference>
<dbReference type="Pfam" id="PF12400">
    <property type="entry name" value="STIMATE"/>
    <property type="match status" value="1"/>
</dbReference>
<gene>
    <name evidence="3" type="ORF">APAL1065_LOCUS20053</name>
</gene>
<evidence type="ECO:0000313" key="3">
    <source>
        <dbReference type="EMBL" id="CAD9981441.1"/>
    </source>
</evidence>
<dbReference type="InterPro" id="IPR022127">
    <property type="entry name" value="STIMATE/YPL162C"/>
</dbReference>
<sequence length="267" mass="31038">MANEDDVYYEETEKYCKIYDEDDFFTVAVQLILAVIALASLWVKRMQEVPRRLFWTWFMDVFKQGMGACYAHVLNMVIAAVLAVNMRGDVELKDQCAWYGISFLIDTTLGLFLAIVCLRILDFWAKEWDWAHLKHSGVYVGPDGWKHWISQLMAWMGILTIVKIIMYLFMWVFSSGLAKLGQFLFEPLQGNLRLELLFVMILFPGFMNIIYFWIADSYLQAQGEHEGAHEPSESFKADSKKESLLEQEKSDKSDFELRIQKPPAPIV</sequence>
<feature type="transmembrane region" description="Helical" evidence="2">
    <location>
        <begin position="152"/>
        <end position="173"/>
    </location>
</feature>
<dbReference type="GO" id="GO:0016020">
    <property type="term" value="C:membrane"/>
    <property type="evidence" value="ECO:0007669"/>
    <property type="project" value="TreeGrafter"/>
</dbReference>
<feature type="transmembrane region" description="Helical" evidence="2">
    <location>
        <begin position="194"/>
        <end position="214"/>
    </location>
</feature>
<dbReference type="PANTHER" id="PTHR31735">
    <property type="entry name" value="VACUOLAR MEMBRANE PROTEIN YPL162C"/>
    <property type="match status" value="1"/>
</dbReference>
<keyword evidence="2" id="KW-0472">Membrane</keyword>
<name>A0A7S2YKT1_9STRA</name>
<proteinExistence type="predicted"/>
<feature type="transmembrane region" description="Helical" evidence="2">
    <location>
        <begin position="24"/>
        <end position="44"/>
    </location>
</feature>
<evidence type="ECO:0000256" key="1">
    <source>
        <dbReference type="SAM" id="MobiDB-lite"/>
    </source>
</evidence>
<evidence type="ECO:0000256" key="2">
    <source>
        <dbReference type="SAM" id="Phobius"/>
    </source>
</evidence>